<dbReference type="eggNOG" id="COG1835">
    <property type="taxonomic scope" value="Bacteria"/>
</dbReference>
<feature type="transmembrane region" description="Helical" evidence="1">
    <location>
        <begin position="251"/>
        <end position="272"/>
    </location>
</feature>
<dbReference type="Proteomes" id="UP000006844">
    <property type="component" value="Chromosome"/>
</dbReference>
<dbReference type="GO" id="GO:0016747">
    <property type="term" value="F:acyltransferase activity, transferring groups other than amino-acyl groups"/>
    <property type="evidence" value="ECO:0007669"/>
    <property type="project" value="InterPro"/>
</dbReference>
<evidence type="ECO:0000313" key="3">
    <source>
        <dbReference type="EMBL" id="ADV84179.1"/>
    </source>
</evidence>
<feature type="transmembrane region" description="Helical" evidence="1">
    <location>
        <begin position="65"/>
        <end position="84"/>
    </location>
</feature>
<keyword evidence="1" id="KW-0812">Transmembrane</keyword>
<feature type="transmembrane region" description="Helical" evidence="1">
    <location>
        <begin position="130"/>
        <end position="149"/>
    </location>
</feature>
<evidence type="ECO:0000256" key="1">
    <source>
        <dbReference type="SAM" id="Phobius"/>
    </source>
</evidence>
<dbReference type="PANTHER" id="PTHR23028">
    <property type="entry name" value="ACETYLTRANSFERASE"/>
    <property type="match status" value="1"/>
</dbReference>
<keyword evidence="3" id="KW-0012">Acyltransferase</keyword>
<protein>
    <submittedName>
        <fullName evidence="3">Acyltransferase 3</fullName>
    </submittedName>
</protein>
<dbReference type="PANTHER" id="PTHR23028:SF53">
    <property type="entry name" value="ACYL_TRANSF_3 DOMAIN-CONTAINING PROTEIN"/>
    <property type="match status" value="1"/>
</dbReference>
<feature type="domain" description="Acyltransferase 3" evidence="2">
    <location>
        <begin position="25"/>
        <end position="333"/>
    </location>
</feature>
<feature type="transmembrane region" description="Helical" evidence="1">
    <location>
        <begin position="284"/>
        <end position="304"/>
    </location>
</feature>
<evidence type="ECO:0000259" key="2">
    <source>
        <dbReference type="Pfam" id="PF01757"/>
    </source>
</evidence>
<dbReference type="Pfam" id="PF01757">
    <property type="entry name" value="Acyl_transf_3"/>
    <property type="match status" value="1"/>
</dbReference>
<keyword evidence="4" id="KW-1185">Reference proteome</keyword>
<dbReference type="EMBL" id="CP002467">
    <property type="protein sequence ID" value="ADV84179.1"/>
    <property type="molecule type" value="Genomic_DNA"/>
</dbReference>
<name>E8UXF5_TERSS</name>
<dbReference type="AlphaFoldDB" id="E8UXF5"/>
<dbReference type="InterPro" id="IPR002656">
    <property type="entry name" value="Acyl_transf_3_dom"/>
</dbReference>
<dbReference type="HOGENOM" id="CLU_813309_0_0_0"/>
<feature type="transmembrane region" description="Helical" evidence="1">
    <location>
        <begin position="226"/>
        <end position="245"/>
    </location>
</feature>
<feature type="transmembrane region" description="Helical" evidence="1">
    <location>
        <begin position="104"/>
        <end position="124"/>
    </location>
</feature>
<sequence>MNDVLSEKDKAFTIPSRRDSRGRYRGLDTIRGLAAAVVVLDHIELFNSQEHFAHIPDSLVRSIGVIWNGPAAVIVFFIISGFCIHLPYRGSRPIELGPYFARRLVRVGLPAAIAFSYSAFFFHARDFVSTFNAFSILWSVLCELIYYFLYPLLRKLSFSFSWVKMILVSYLGSLAVLLTHTGVLREMQNNYPAMGPQLTWFIGLPCWIMGCWLAESVERFPTLNQISIWALRGSIVAIAVVLRIIKFHVHSPYASNTLTLNLFAFLACFWLGCEIRRFEEKRPVPFLEWTGTWSYSVYLVHTLVPESITLFGTVGMLSLLTGSHLQLLLIIFVMSYLFHRVIEVPSHKLAVWVSRRMKSHKIGRNTPTSIPAVPTISES</sequence>
<evidence type="ECO:0000313" key="4">
    <source>
        <dbReference type="Proteomes" id="UP000006844"/>
    </source>
</evidence>
<reference evidence="3 4" key="1">
    <citation type="journal article" date="2012" name="Stand. Genomic Sci.">
        <title>Complete genome sequence of Terriglobus saanensis type strain SP1PR4(T), an Acidobacteria from tundra soil.</title>
        <authorList>
            <person name="Rawat S.R."/>
            <person name="Mannisto M.K."/>
            <person name="Starovoytov V."/>
            <person name="Goodwin L."/>
            <person name="Nolan M."/>
            <person name="Hauser L."/>
            <person name="Land M."/>
            <person name="Davenport K.W."/>
            <person name="Woyke T."/>
            <person name="Haggblom M.M."/>
        </authorList>
    </citation>
    <scope>NUCLEOTIDE SEQUENCE</scope>
    <source>
        <strain evidence="4">ATCC BAA-1853 / DSM 23119 / SP1PR4</strain>
    </source>
</reference>
<feature type="transmembrane region" description="Helical" evidence="1">
    <location>
        <begin position="161"/>
        <end position="178"/>
    </location>
</feature>
<dbReference type="STRING" id="401053.AciPR4_3425"/>
<dbReference type="RefSeq" id="WP_013569910.1">
    <property type="nucleotide sequence ID" value="NC_014963.1"/>
</dbReference>
<dbReference type="OrthoDB" id="9767863at2"/>
<keyword evidence="1" id="KW-1133">Transmembrane helix</keyword>
<dbReference type="InterPro" id="IPR050879">
    <property type="entry name" value="Acyltransferase_3"/>
</dbReference>
<dbReference type="GO" id="GO:0000271">
    <property type="term" value="P:polysaccharide biosynthetic process"/>
    <property type="evidence" value="ECO:0007669"/>
    <property type="project" value="TreeGrafter"/>
</dbReference>
<accession>E8UXF5</accession>
<dbReference type="KEGG" id="tsa:AciPR4_3425"/>
<feature type="transmembrane region" description="Helical" evidence="1">
    <location>
        <begin position="198"/>
        <end position="214"/>
    </location>
</feature>
<organism evidence="3 4">
    <name type="scientific">Terriglobus saanensis (strain ATCC BAA-1853 / DSM 23119 / SP1PR4)</name>
    <dbReference type="NCBI Taxonomy" id="401053"/>
    <lineage>
        <taxon>Bacteria</taxon>
        <taxon>Pseudomonadati</taxon>
        <taxon>Acidobacteriota</taxon>
        <taxon>Terriglobia</taxon>
        <taxon>Terriglobales</taxon>
        <taxon>Acidobacteriaceae</taxon>
        <taxon>Terriglobus</taxon>
    </lineage>
</organism>
<proteinExistence type="predicted"/>
<dbReference type="GO" id="GO:0016020">
    <property type="term" value="C:membrane"/>
    <property type="evidence" value="ECO:0007669"/>
    <property type="project" value="TreeGrafter"/>
</dbReference>
<keyword evidence="1" id="KW-0472">Membrane</keyword>
<gene>
    <name evidence="3" type="ordered locus">AciPR4_3425</name>
</gene>
<feature type="transmembrane region" description="Helical" evidence="1">
    <location>
        <begin position="310"/>
        <end position="338"/>
    </location>
</feature>
<keyword evidence="3" id="KW-0808">Transferase</keyword>